<gene>
    <name evidence="2" type="ORF">NTEN_LOCUS7953</name>
</gene>
<sequence length="379" mass="43524">MEVLYIIYAPLDIFDQNTLKRSGNMIKLFHEFKFQNMEVFTCWTNVVVSAVHVSPRSKVEMRCQGDPRRSNPFQFHGWNGSSLPIQFRKLVLTMDRQIFNCVIVMKFLNLVCTNFECYVSRDVSTDPYLNVKAFEQLLFKWGEIHGRNGINRGNIPEQGLIMDTSHSPGRFVGPNVSEVVTLNMHRSYYTRLLENRHQFHSPDAARTRPRLPTGARIPDIPSEFPTCGNPRTVHVGATPTRALTESEHEKPVRRLSQLFDRRKTRFVLSEKETAFHCVSLRDPCPDLLTTKFSVALNTEKPPAPDVSSLDINGLGDEMVHLFLTILLGFCPRVKRSERDILERGPKSVMTAAVIFTMCRTIIGREFQDRDISYLKPLHQ</sequence>
<name>A0A6H5GFH6_9HEMI</name>
<evidence type="ECO:0000313" key="3">
    <source>
        <dbReference type="Proteomes" id="UP000479000"/>
    </source>
</evidence>
<protein>
    <submittedName>
        <fullName evidence="2">Uncharacterized protein</fullName>
    </submittedName>
</protein>
<proteinExistence type="predicted"/>
<keyword evidence="3" id="KW-1185">Reference proteome</keyword>
<dbReference type="AlphaFoldDB" id="A0A6H5GFH6"/>
<accession>A0A6H5GFH6</accession>
<feature type="region of interest" description="Disordered" evidence="1">
    <location>
        <begin position="200"/>
        <end position="232"/>
    </location>
</feature>
<evidence type="ECO:0000256" key="1">
    <source>
        <dbReference type="SAM" id="MobiDB-lite"/>
    </source>
</evidence>
<organism evidence="2 3">
    <name type="scientific">Nesidiocoris tenuis</name>
    <dbReference type="NCBI Taxonomy" id="355587"/>
    <lineage>
        <taxon>Eukaryota</taxon>
        <taxon>Metazoa</taxon>
        <taxon>Ecdysozoa</taxon>
        <taxon>Arthropoda</taxon>
        <taxon>Hexapoda</taxon>
        <taxon>Insecta</taxon>
        <taxon>Pterygota</taxon>
        <taxon>Neoptera</taxon>
        <taxon>Paraneoptera</taxon>
        <taxon>Hemiptera</taxon>
        <taxon>Heteroptera</taxon>
        <taxon>Panheteroptera</taxon>
        <taxon>Cimicomorpha</taxon>
        <taxon>Miridae</taxon>
        <taxon>Dicyphina</taxon>
        <taxon>Nesidiocoris</taxon>
    </lineage>
</organism>
<reference evidence="2 3" key="1">
    <citation type="submission" date="2020-02" db="EMBL/GenBank/DDBJ databases">
        <authorList>
            <person name="Ferguson B K."/>
        </authorList>
    </citation>
    <scope>NUCLEOTIDE SEQUENCE [LARGE SCALE GENOMIC DNA]</scope>
</reference>
<evidence type="ECO:0000313" key="2">
    <source>
        <dbReference type="EMBL" id="CAB0002166.1"/>
    </source>
</evidence>
<dbReference type="Proteomes" id="UP000479000">
    <property type="component" value="Unassembled WGS sequence"/>
</dbReference>
<dbReference type="EMBL" id="CADCXU010011956">
    <property type="protein sequence ID" value="CAB0002166.1"/>
    <property type="molecule type" value="Genomic_DNA"/>
</dbReference>